<proteinExistence type="inferred from homology"/>
<evidence type="ECO:0000313" key="6">
    <source>
        <dbReference type="EMBL" id="MFD0849433.1"/>
    </source>
</evidence>
<reference evidence="7" key="1">
    <citation type="journal article" date="2019" name="Int. J. Syst. Evol. Microbiol.">
        <title>The Global Catalogue of Microorganisms (GCM) 10K type strain sequencing project: providing services to taxonomists for standard genome sequencing and annotation.</title>
        <authorList>
            <consortium name="The Broad Institute Genomics Platform"/>
            <consortium name="The Broad Institute Genome Sequencing Center for Infectious Disease"/>
            <person name="Wu L."/>
            <person name="Ma J."/>
        </authorList>
    </citation>
    <scope>NUCLEOTIDE SEQUENCE [LARGE SCALE GENOMIC DNA]</scope>
    <source>
        <strain evidence="7">CCUG 52537</strain>
    </source>
</reference>
<gene>
    <name evidence="6" type="ORF">ACFQ00_13945</name>
</gene>
<keyword evidence="7" id="KW-1185">Reference proteome</keyword>
<protein>
    <submittedName>
        <fullName evidence="6">HU family DNA-binding protein</fullName>
    </submittedName>
</protein>
<keyword evidence="3 6" id="KW-0238">DNA-binding</keyword>
<evidence type="ECO:0000256" key="2">
    <source>
        <dbReference type="ARBA" id="ARBA00023067"/>
    </source>
</evidence>
<keyword evidence="2" id="KW-0226">DNA condensation</keyword>
<dbReference type="SMART" id="SM00411">
    <property type="entry name" value="BHL"/>
    <property type="match status" value="1"/>
</dbReference>
<dbReference type="Pfam" id="PF00216">
    <property type="entry name" value="Bac_DNA_binding"/>
    <property type="match status" value="1"/>
</dbReference>
<dbReference type="CDD" id="cd13831">
    <property type="entry name" value="HU"/>
    <property type="match status" value="1"/>
</dbReference>
<dbReference type="PRINTS" id="PR01727">
    <property type="entry name" value="DNABINDINGHU"/>
</dbReference>
<evidence type="ECO:0000256" key="3">
    <source>
        <dbReference type="ARBA" id="ARBA00023125"/>
    </source>
</evidence>
<dbReference type="InterPro" id="IPR000119">
    <property type="entry name" value="Hist_DNA-bd"/>
</dbReference>
<dbReference type="PANTHER" id="PTHR33175:SF3">
    <property type="entry name" value="DNA-BINDING PROTEIN HU-BETA"/>
    <property type="match status" value="1"/>
</dbReference>
<dbReference type="PANTHER" id="PTHR33175">
    <property type="entry name" value="DNA-BINDING PROTEIN HU"/>
    <property type="match status" value="1"/>
</dbReference>
<name>A0ABW3C4M8_SPHXN</name>
<sequence>MVAAQSDALGMLSAHFPALTTCSFDSDSSGPQRGISTTKGRSDMNNADLAEALAETLGTTKADARKAVDAVFAAITDAAAKGEEVSLNGFGKFKVKASPAREGRNPATGATIKIAASNKLTFSPAKAVKDRLNG</sequence>
<dbReference type="EMBL" id="JBHTIK010000008">
    <property type="protein sequence ID" value="MFD0849433.1"/>
    <property type="molecule type" value="Genomic_DNA"/>
</dbReference>
<accession>A0ABW3C4M8</accession>
<dbReference type="GO" id="GO:0003677">
    <property type="term" value="F:DNA binding"/>
    <property type="evidence" value="ECO:0007669"/>
    <property type="project" value="UniProtKB-KW"/>
</dbReference>
<evidence type="ECO:0000256" key="5">
    <source>
        <dbReference type="SAM" id="MobiDB-lite"/>
    </source>
</evidence>
<comment type="similarity">
    <text evidence="1 4">Belongs to the bacterial histone-like protein family.</text>
</comment>
<organism evidence="6 7">
    <name type="scientific">Sphingosinicella xenopeptidilytica</name>
    <dbReference type="NCBI Taxonomy" id="364098"/>
    <lineage>
        <taxon>Bacteria</taxon>
        <taxon>Pseudomonadati</taxon>
        <taxon>Pseudomonadota</taxon>
        <taxon>Alphaproteobacteria</taxon>
        <taxon>Sphingomonadales</taxon>
        <taxon>Sphingosinicellaceae</taxon>
        <taxon>Sphingosinicella</taxon>
    </lineage>
</organism>
<evidence type="ECO:0000256" key="4">
    <source>
        <dbReference type="RuleBase" id="RU003939"/>
    </source>
</evidence>
<evidence type="ECO:0000256" key="1">
    <source>
        <dbReference type="ARBA" id="ARBA00010529"/>
    </source>
</evidence>
<dbReference type="RefSeq" id="WP_381491979.1">
    <property type="nucleotide sequence ID" value="NZ_JBHTIK010000008.1"/>
</dbReference>
<comment type="caution">
    <text evidence="6">The sequence shown here is derived from an EMBL/GenBank/DDBJ whole genome shotgun (WGS) entry which is preliminary data.</text>
</comment>
<dbReference type="Gene3D" id="4.10.520.10">
    <property type="entry name" value="IHF-like DNA-binding proteins"/>
    <property type="match status" value="1"/>
</dbReference>
<dbReference type="InterPro" id="IPR010992">
    <property type="entry name" value="IHF-like_DNA-bd_dom_sf"/>
</dbReference>
<evidence type="ECO:0000313" key="7">
    <source>
        <dbReference type="Proteomes" id="UP001597124"/>
    </source>
</evidence>
<dbReference type="Proteomes" id="UP001597124">
    <property type="component" value="Unassembled WGS sequence"/>
</dbReference>
<feature type="region of interest" description="Disordered" evidence="5">
    <location>
        <begin position="23"/>
        <end position="43"/>
    </location>
</feature>
<dbReference type="SUPFAM" id="SSF47729">
    <property type="entry name" value="IHF-like DNA-binding proteins"/>
    <property type="match status" value="1"/>
</dbReference>